<gene>
    <name evidence="2" type="ORF">GRI99_18435</name>
</gene>
<proteinExistence type="predicted"/>
<evidence type="ECO:0000313" key="3">
    <source>
        <dbReference type="Proteomes" id="UP000466966"/>
    </source>
</evidence>
<organism evidence="2 3">
    <name type="scientific">Alteraurantiacibacter buctensis</name>
    <dbReference type="NCBI Taxonomy" id="1503981"/>
    <lineage>
        <taxon>Bacteria</taxon>
        <taxon>Pseudomonadati</taxon>
        <taxon>Pseudomonadota</taxon>
        <taxon>Alphaproteobacteria</taxon>
        <taxon>Sphingomonadales</taxon>
        <taxon>Erythrobacteraceae</taxon>
        <taxon>Alteraurantiacibacter</taxon>
    </lineage>
</organism>
<sequence>MKLTIKNKKISISSLFLGDAKSPSIGLKDILHLPIKETTKDREGRELEFLQRRRARRSSSGQEG</sequence>
<protein>
    <submittedName>
        <fullName evidence="2">Uncharacterized protein</fullName>
    </submittedName>
</protein>
<dbReference type="AlphaFoldDB" id="A0A844YZ46"/>
<feature type="region of interest" description="Disordered" evidence="1">
    <location>
        <begin position="44"/>
        <end position="64"/>
    </location>
</feature>
<dbReference type="Proteomes" id="UP000466966">
    <property type="component" value="Unassembled WGS sequence"/>
</dbReference>
<evidence type="ECO:0000256" key="1">
    <source>
        <dbReference type="SAM" id="MobiDB-lite"/>
    </source>
</evidence>
<reference evidence="2 3" key="1">
    <citation type="submission" date="2019-12" db="EMBL/GenBank/DDBJ databases">
        <title>Genomic-based taxomic classification of the family Erythrobacteraceae.</title>
        <authorList>
            <person name="Xu L."/>
        </authorList>
    </citation>
    <scope>NUCLEOTIDE SEQUENCE [LARGE SCALE GENOMIC DNA]</scope>
    <source>
        <strain evidence="2 3">M0322</strain>
    </source>
</reference>
<dbReference type="EMBL" id="WTYV01000019">
    <property type="protein sequence ID" value="MXO73595.1"/>
    <property type="molecule type" value="Genomic_DNA"/>
</dbReference>
<accession>A0A844YZ46</accession>
<comment type="caution">
    <text evidence="2">The sequence shown here is derived from an EMBL/GenBank/DDBJ whole genome shotgun (WGS) entry which is preliminary data.</text>
</comment>
<keyword evidence="3" id="KW-1185">Reference proteome</keyword>
<evidence type="ECO:0000313" key="2">
    <source>
        <dbReference type="EMBL" id="MXO73595.1"/>
    </source>
</evidence>
<name>A0A844YZ46_9SPHN</name>